<dbReference type="InterPro" id="IPR058163">
    <property type="entry name" value="LysR-type_TF_proteobact-type"/>
</dbReference>
<dbReference type="PROSITE" id="PS50931">
    <property type="entry name" value="HTH_LYSR"/>
    <property type="match status" value="1"/>
</dbReference>
<dbReference type="InterPro" id="IPR036390">
    <property type="entry name" value="WH_DNA-bd_sf"/>
</dbReference>
<dbReference type="InterPro" id="IPR005119">
    <property type="entry name" value="LysR_subst-bd"/>
</dbReference>
<dbReference type="Gene3D" id="1.10.10.10">
    <property type="entry name" value="Winged helix-like DNA-binding domain superfamily/Winged helix DNA-binding domain"/>
    <property type="match status" value="1"/>
</dbReference>
<dbReference type="FunFam" id="1.10.10.10:FF:000038">
    <property type="entry name" value="Glycine cleavage system transcriptional activator"/>
    <property type="match status" value="1"/>
</dbReference>
<dbReference type="PANTHER" id="PTHR30537:SF26">
    <property type="entry name" value="GLYCINE CLEAVAGE SYSTEM TRANSCRIPTIONAL ACTIVATOR"/>
    <property type="match status" value="1"/>
</dbReference>
<sequence>MNGIHTVSSRRLPPLYPLRAFEAAARQMSFTLAAKELSISQSAVSHQVKSLETYFGVPLFYRARGSIRLTAEGRRLFNACESAFNNLAQISTDLPDSELRDTLTLSSPPLIFNWWLLPQLGEFARQHPNIRFRFQHLICGAPIQPADTDIALLWDTKIADGFVGAKMFDMDYSPVTSPRLAASLPPEFGPETLGQTTLLHEIDHSGWSNWLSNAGHPELATTSGWVFEDPGMMIEAAAAGQGVALGPFPLLDEMVGSGRLVRPFRQSIKTSDSYYMTVSTRSLSKPGIKLFWNWFSQHGLPSFKALTDSPAQASA</sequence>
<dbReference type="RefSeq" id="WP_149780995.1">
    <property type="nucleotide sequence ID" value="NZ_FRCB01000018.1"/>
</dbReference>
<dbReference type="InterPro" id="IPR036388">
    <property type="entry name" value="WH-like_DNA-bd_sf"/>
</dbReference>
<evidence type="ECO:0000256" key="1">
    <source>
        <dbReference type="ARBA" id="ARBA00009437"/>
    </source>
</evidence>
<dbReference type="Pfam" id="PF03466">
    <property type="entry name" value="LysR_substrate"/>
    <property type="match status" value="1"/>
</dbReference>
<evidence type="ECO:0000313" key="6">
    <source>
        <dbReference type="EMBL" id="SHM79045.1"/>
    </source>
</evidence>
<evidence type="ECO:0000256" key="3">
    <source>
        <dbReference type="ARBA" id="ARBA00023125"/>
    </source>
</evidence>
<dbReference type="SUPFAM" id="SSF46785">
    <property type="entry name" value="Winged helix' DNA-binding domain"/>
    <property type="match status" value="1"/>
</dbReference>
<dbReference type="Proteomes" id="UP000322545">
    <property type="component" value="Unassembled WGS sequence"/>
</dbReference>
<keyword evidence="4" id="KW-0804">Transcription</keyword>
<comment type="similarity">
    <text evidence="1">Belongs to the LysR transcriptional regulatory family.</text>
</comment>
<dbReference type="PANTHER" id="PTHR30537">
    <property type="entry name" value="HTH-TYPE TRANSCRIPTIONAL REGULATOR"/>
    <property type="match status" value="1"/>
</dbReference>
<accession>A0A1M7LN54</accession>
<keyword evidence="2" id="KW-0805">Transcription regulation</keyword>
<dbReference type="GO" id="GO:0006351">
    <property type="term" value="P:DNA-templated transcription"/>
    <property type="evidence" value="ECO:0007669"/>
    <property type="project" value="TreeGrafter"/>
</dbReference>
<proteinExistence type="inferred from homology"/>
<evidence type="ECO:0000313" key="7">
    <source>
        <dbReference type="Proteomes" id="UP000322545"/>
    </source>
</evidence>
<evidence type="ECO:0000256" key="2">
    <source>
        <dbReference type="ARBA" id="ARBA00023015"/>
    </source>
</evidence>
<keyword evidence="7" id="KW-1185">Reference proteome</keyword>
<evidence type="ECO:0000259" key="5">
    <source>
        <dbReference type="PROSITE" id="PS50931"/>
    </source>
</evidence>
<dbReference type="GO" id="GO:0043565">
    <property type="term" value="F:sequence-specific DNA binding"/>
    <property type="evidence" value="ECO:0007669"/>
    <property type="project" value="TreeGrafter"/>
</dbReference>
<protein>
    <submittedName>
        <fullName evidence="6">Transcriptional regulator, LysR family</fullName>
    </submittedName>
</protein>
<name>A0A1M7LN54_9RHOB</name>
<reference evidence="6 7" key="1">
    <citation type="submission" date="2016-11" db="EMBL/GenBank/DDBJ databases">
        <authorList>
            <person name="Varghese N."/>
            <person name="Submissions S."/>
        </authorList>
    </citation>
    <scope>NUCLEOTIDE SEQUENCE [LARGE SCALE GENOMIC DNA]</scope>
    <source>
        <strain evidence="6 7">DSM 28249</strain>
    </source>
</reference>
<dbReference type="EMBL" id="FRCB01000018">
    <property type="protein sequence ID" value="SHM79045.1"/>
    <property type="molecule type" value="Genomic_DNA"/>
</dbReference>
<dbReference type="AlphaFoldDB" id="A0A1M7LN54"/>
<dbReference type="Pfam" id="PF00126">
    <property type="entry name" value="HTH_1"/>
    <property type="match status" value="1"/>
</dbReference>
<dbReference type="GO" id="GO:0003700">
    <property type="term" value="F:DNA-binding transcription factor activity"/>
    <property type="evidence" value="ECO:0007669"/>
    <property type="project" value="InterPro"/>
</dbReference>
<organism evidence="6 7">
    <name type="scientific">Roseovarius litoreus</name>
    <dbReference type="NCBI Taxonomy" id="1155722"/>
    <lineage>
        <taxon>Bacteria</taxon>
        <taxon>Pseudomonadati</taxon>
        <taxon>Pseudomonadota</taxon>
        <taxon>Alphaproteobacteria</taxon>
        <taxon>Rhodobacterales</taxon>
        <taxon>Roseobacteraceae</taxon>
        <taxon>Roseovarius</taxon>
    </lineage>
</organism>
<gene>
    <name evidence="6" type="ORF">SAMN05443432_11811</name>
</gene>
<dbReference type="Gene3D" id="3.40.190.10">
    <property type="entry name" value="Periplasmic binding protein-like II"/>
    <property type="match status" value="2"/>
</dbReference>
<evidence type="ECO:0000256" key="4">
    <source>
        <dbReference type="ARBA" id="ARBA00023163"/>
    </source>
</evidence>
<feature type="domain" description="HTH lysR-type" evidence="5">
    <location>
        <begin position="13"/>
        <end position="70"/>
    </location>
</feature>
<keyword evidence="3" id="KW-0238">DNA-binding</keyword>
<dbReference type="InterPro" id="IPR000847">
    <property type="entry name" value="LysR_HTH_N"/>
</dbReference>
<dbReference type="SUPFAM" id="SSF53850">
    <property type="entry name" value="Periplasmic binding protein-like II"/>
    <property type="match status" value="1"/>
</dbReference>
<dbReference type="PRINTS" id="PR00039">
    <property type="entry name" value="HTHLYSR"/>
</dbReference>